<dbReference type="Pfam" id="PF08486">
    <property type="entry name" value="SpoIID"/>
    <property type="match status" value="1"/>
</dbReference>
<keyword evidence="1" id="KW-0732">Signal</keyword>
<dbReference type="PROSITE" id="PS51724">
    <property type="entry name" value="SPOR"/>
    <property type="match status" value="1"/>
</dbReference>
<protein>
    <submittedName>
        <fullName evidence="3">Sporulation protein</fullName>
    </submittedName>
</protein>
<dbReference type="InterPro" id="IPR051922">
    <property type="entry name" value="Bact_Sporulation_Assoc"/>
</dbReference>
<dbReference type="OrthoDB" id="9794671at2"/>
<dbReference type="GO" id="GO:0042834">
    <property type="term" value="F:peptidoglycan binding"/>
    <property type="evidence" value="ECO:0007669"/>
    <property type="project" value="InterPro"/>
</dbReference>
<feature type="chain" id="PRO_5013149544" evidence="1">
    <location>
        <begin position="29"/>
        <end position="704"/>
    </location>
</feature>
<dbReference type="InterPro" id="IPR007730">
    <property type="entry name" value="SPOR-like_dom"/>
</dbReference>
<dbReference type="NCBIfam" id="TIGR02669">
    <property type="entry name" value="SpoIID_LytB"/>
    <property type="match status" value="1"/>
</dbReference>
<dbReference type="PANTHER" id="PTHR30032">
    <property type="entry name" value="N-ACETYLMURAMOYL-L-ALANINE AMIDASE-RELATED"/>
    <property type="match status" value="1"/>
</dbReference>
<dbReference type="InterPro" id="IPR013693">
    <property type="entry name" value="SpoIID/LytB_N"/>
</dbReference>
<dbReference type="GO" id="GO:0030435">
    <property type="term" value="P:sporulation resulting in formation of a cellular spore"/>
    <property type="evidence" value="ECO:0007669"/>
    <property type="project" value="InterPro"/>
</dbReference>
<evidence type="ECO:0000256" key="1">
    <source>
        <dbReference type="SAM" id="SignalP"/>
    </source>
</evidence>
<dbReference type="InterPro" id="IPR013486">
    <property type="entry name" value="SpoIID/LytB"/>
</dbReference>
<sequence>MGQTIKPFWKRIKVGVCSVLLAGSLVPADMLPRANAVAQNSIRVALSINSDKYDNSFDTVNLTGKLGELAFGFHTASGFRPVYQVPMGTVIRGSLDNFYVVAGEANSWPEAEALFQKLTAAGFASNIFVESRSGRNIYQVVNGYYETYQQAQNAANSIGGLGLGKKVAGWYRLSTGSHPTYDAAKQAADSIRVKGYDAYVSARQTATGINSYEVWVGNGATAAERDALKAELGGKGIQAVPVDYTSNYVMFKQDAASETNIVHHLFTESTKQELVFQAGGNPGVIRFEEKGLTYRGQLILRGYNQRLAVVNHLPIEDYLKGVVPKEVSTGWPMEALKAQAVAARSYAVRQSPTKWVIAQVDDTVWEQAYGGYTWEHEDTSQAVEATRGQVLMYNNGTPENYNDDYVVSTFFSATHGGRSADATEVWGNAVPYLKSVDSRWDSISIEINQEPDWYRVVLPSGMIGYIRHDFVAKSGTKNNLGLEEGIVKDDSNVRPLPDISRITGKIIGTAKKGERVVILETRKEYDDSAWMRGFTATELQNRLGLASPVTSFQISEQGPSGRVRAVSANGQQIRPRTGDEMRAVLGVTGTLFSIEATGEYMVLGANGSHSAYPAARTQGQILHAVSGSGTVAQVNGANDSFVIMNHQGTTRVATKDPAFILWGGGNGHGLGMSQWGAYGMAREGYKYDQILQHYYTGTYLTPKQ</sequence>
<dbReference type="InterPro" id="IPR036680">
    <property type="entry name" value="SPOR-like_sf"/>
</dbReference>
<evidence type="ECO:0000313" key="3">
    <source>
        <dbReference type="EMBL" id="GAX91469.1"/>
    </source>
</evidence>
<dbReference type="GO" id="GO:0030288">
    <property type="term" value="C:outer membrane-bounded periplasmic space"/>
    <property type="evidence" value="ECO:0007669"/>
    <property type="project" value="TreeGrafter"/>
</dbReference>
<organism evidence="3 4">
    <name type="scientific">Effusibacillus lacus</name>
    <dbReference type="NCBI Taxonomy" id="1348429"/>
    <lineage>
        <taxon>Bacteria</taxon>
        <taxon>Bacillati</taxon>
        <taxon>Bacillota</taxon>
        <taxon>Bacilli</taxon>
        <taxon>Bacillales</taxon>
        <taxon>Alicyclobacillaceae</taxon>
        <taxon>Effusibacillus</taxon>
    </lineage>
</organism>
<dbReference type="EMBL" id="BDUF01000097">
    <property type="protein sequence ID" value="GAX91469.1"/>
    <property type="molecule type" value="Genomic_DNA"/>
</dbReference>
<comment type="caution">
    <text evidence="3">The sequence shown here is derived from an EMBL/GenBank/DDBJ whole genome shotgun (WGS) entry which is preliminary data.</text>
</comment>
<dbReference type="Proteomes" id="UP000217785">
    <property type="component" value="Unassembled WGS sequence"/>
</dbReference>
<gene>
    <name evidence="3" type="ORF">EFBL_3138</name>
</gene>
<dbReference type="Pfam" id="PF05036">
    <property type="entry name" value="SPOR"/>
    <property type="match status" value="1"/>
</dbReference>
<evidence type="ECO:0000313" key="4">
    <source>
        <dbReference type="Proteomes" id="UP000217785"/>
    </source>
</evidence>
<reference evidence="4" key="1">
    <citation type="submission" date="2017-07" db="EMBL/GenBank/DDBJ databases">
        <title>Draft genome sequence of Effusibacillus lacus strain skLN1.</title>
        <authorList>
            <person name="Watanabe M."/>
            <person name="Kojima H."/>
            <person name="Fukui M."/>
        </authorList>
    </citation>
    <scope>NUCLEOTIDE SEQUENCE [LARGE SCALE GENOMIC DNA]</scope>
    <source>
        <strain evidence="4">skLN1</strain>
    </source>
</reference>
<keyword evidence="4" id="KW-1185">Reference proteome</keyword>
<dbReference type="RefSeq" id="WP_096183301.1">
    <property type="nucleotide sequence ID" value="NZ_BDUF01000097.1"/>
</dbReference>
<dbReference type="SUPFAM" id="SSF110997">
    <property type="entry name" value="Sporulation related repeat"/>
    <property type="match status" value="2"/>
</dbReference>
<dbReference type="AlphaFoldDB" id="A0A292YRC3"/>
<feature type="domain" description="SPOR" evidence="2">
    <location>
        <begin position="92"/>
        <end position="173"/>
    </location>
</feature>
<dbReference type="PANTHER" id="PTHR30032:SF4">
    <property type="entry name" value="AMIDASE ENHANCER"/>
    <property type="match status" value="1"/>
</dbReference>
<dbReference type="Gene3D" id="3.30.70.1070">
    <property type="entry name" value="Sporulation related repeat"/>
    <property type="match status" value="2"/>
</dbReference>
<name>A0A292YRC3_9BACL</name>
<proteinExistence type="predicted"/>
<evidence type="ECO:0000259" key="2">
    <source>
        <dbReference type="PROSITE" id="PS51724"/>
    </source>
</evidence>
<feature type="signal peptide" evidence="1">
    <location>
        <begin position="1"/>
        <end position="28"/>
    </location>
</feature>
<accession>A0A292YRC3</accession>